<feature type="signal peptide" evidence="1">
    <location>
        <begin position="1"/>
        <end position="21"/>
    </location>
</feature>
<accession>A0A250IT39</accession>
<dbReference type="RefSeq" id="WP_157823957.1">
    <property type="nucleotide sequence ID" value="NZ_CP022163.1"/>
</dbReference>
<dbReference type="OrthoDB" id="5509792at2"/>
<gene>
    <name evidence="2" type="ORF">MEBOL_007848</name>
</gene>
<dbReference type="AlphaFoldDB" id="A0A250IT39"/>
<reference evidence="2 3" key="1">
    <citation type="submission" date="2017-06" db="EMBL/GenBank/DDBJ databases">
        <authorList>
            <person name="Kim H.J."/>
            <person name="Triplett B.A."/>
        </authorList>
    </citation>
    <scope>NUCLEOTIDE SEQUENCE [LARGE SCALE GENOMIC DNA]</scope>
    <source>
        <strain evidence="2 3">DSM 14713</strain>
    </source>
</reference>
<keyword evidence="3" id="KW-1185">Reference proteome</keyword>
<dbReference type="Proteomes" id="UP000217289">
    <property type="component" value="Chromosome"/>
</dbReference>
<keyword evidence="1" id="KW-0732">Signal</keyword>
<evidence type="ECO:0000256" key="1">
    <source>
        <dbReference type="SAM" id="SignalP"/>
    </source>
</evidence>
<sequence length="201" mass="21899">MNRRLVACLVFTLGLSLEAQAQLPTPRVPPQSPTPAWLPRGAFLGTSLRRGAVVPEARLQWQLPFFHHFEDTLSLLIEPTAAVAASRPATLLSGDGSLAALQFYSLMVGVGYTSQQPTGVQWGFQLGTGPMWYRARFTGSTKAQESYVVGHLDGRARIGYRFGPIGLGVAVGYGDPYNYKRASLARPYIGGLQLGVYADWR</sequence>
<name>A0A250IT39_9BACT</name>
<evidence type="ECO:0008006" key="4">
    <source>
        <dbReference type="Google" id="ProtNLM"/>
    </source>
</evidence>
<feature type="chain" id="PRO_5013349641" description="Outer membrane protein beta-barrel domain-containing protein" evidence="1">
    <location>
        <begin position="22"/>
        <end position="201"/>
    </location>
</feature>
<evidence type="ECO:0000313" key="2">
    <source>
        <dbReference type="EMBL" id="ATB34347.1"/>
    </source>
</evidence>
<dbReference type="EMBL" id="CP022163">
    <property type="protein sequence ID" value="ATB34347.1"/>
    <property type="molecule type" value="Genomic_DNA"/>
</dbReference>
<proteinExistence type="predicted"/>
<protein>
    <recommendedName>
        <fullName evidence="4">Outer membrane protein beta-barrel domain-containing protein</fullName>
    </recommendedName>
</protein>
<organism evidence="2 3">
    <name type="scientific">Melittangium boletus DSM 14713</name>
    <dbReference type="NCBI Taxonomy" id="1294270"/>
    <lineage>
        <taxon>Bacteria</taxon>
        <taxon>Pseudomonadati</taxon>
        <taxon>Myxococcota</taxon>
        <taxon>Myxococcia</taxon>
        <taxon>Myxococcales</taxon>
        <taxon>Cystobacterineae</taxon>
        <taxon>Archangiaceae</taxon>
        <taxon>Melittangium</taxon>
    </lineage>
</organism>
<evidence type="ECO:0000313" key="3">
    <source>
        <dbReference type="Proteomes" id="UP000217289"/>
    </source>
</evidence>
<dbReference type="KEGG" id="mbd:MEBOL_007848"/>